<proteinExistence type="predicted"/>
<keyword evidence="1" id="KW-0812">Transmembrane</keyword>
<evidence type="ECO:0000313" key="3">
    <source>
        <dbReference type="Proteomes" id="UP000886879"/>
    </source>
</evidence>
<reference evidence="2" key="2">
    <citation type="journal article" date="2021" name="PeerJ">
        <title>Extensive microbial diversity within the chicken gut microbiome revealed by metagenomics and culture.</title>
        <authorList>
            <person name="Gilroy R."/>
            <person name="Ravi A."/>
            <person name="Getino M."/>
            <person name="Pursley I."/>
            <person name="Horton D.L."/>
            <person name="Alikhan N.F."/>
            <person name="Baker D."/>
            <person name="Gharbi K."/>
            <person name="Hall N."/>
            <person name="Watson M."/>
            <person name="Adriaenssens E.M."/>
            <person name="Foster-Nyarko E."/>
            <person name="Jarju S."/>
            <person name="Secka A."/>
            <person name="Antonio M."/>
            <person name="Oren A."/>
            <person name="Chaudhuri R.R."/>
            <person name="La Ragione R."/>
            <person name="Hildebrand F."/>
            <person name="Pallen M.J."/>
        </authorList>
    </citation>
    <scope>NUCLEOTIDE SEQUENCE</scope>
    <source>
        <strain evidence="2">ChiGjej2B2-12916</strain>
    </source>
</reference>
<gene>
    <name evidence="2" type="ORF">IAD31_04250</name>
</gene>
<evidence type="ECO:0000313" key="2">
    <source>
        <dbReference type="EMBL" id="HIQ60792.1"/>
    </source>
</evidence>
<reference evidence="2" key="1">
    <citation type="submission" date="2020-10" db="EMBL/GenBank/DDBJ databases">
        <authorList>
            <person name="Gilroy R."/>
        </authorList>
    </citation>
    <scope>NUCLEOTIDE SEQUENCE</scope>
    <source>
        <strain evidence="2">ChiGjej2B2-12916</strain>
    </source>
</reference>
<accession>A0A9D0YRS5</accession>
<name>A0A9D0YRS5_9FIRM</name>
<dbReference type="Proteomes" id="UP000886879">
    <property type="component" value="Unassembled WGS sequence"/>
</dbReference>
<sequence length="53" mass="5768">MIKAFFSFILILIFGMIGLLIGIDFLGEYPELGPILGIAVAGGCIVYFQDTKK</sequence>
<evidence type="ECO:0000256" key="1">
    <source>
        <dbReference type="SAM" id="Phobius"/>
    </source>
</evidence>
<dbReference type="AlphaFoldDB" id="A0A9D0YRS5"/>
<feature type="transmembrane region" description="Helical" evidence="1">
    <location>
        <begin position="32"/>
        <end position="48"/>
    </location>
</feature>
<keyword evidence="1" id="KW-1133">Transmembrane helix</keyword>
<protein>
    <submittedName>
        <fullName evidence="2">Uncharacterized protein</fullName>
    </submittedName>
</protein>
<dbReference type="EMBL" id="DVFO01000041">
    <property type="protein sequence ID" value="HIQ60792.1"/>
    <property type="molecule type" value="Genomic_DNA"/>
</dbReference>
<keyword evidence="1" id="KW-0472">Membrane</keyword>
<comment type="caution">
    <text evidence="2">The sequence shown here is derived from an EMBL/GenBank/DDBJ whole genome shotgun (WGS) entry which is preliminary data.</text>
</comment>
<organism evidence="2 3">
    <name type="scientific">Candidatus Enterenecus faecium</name>
    <dbReference type="NCBI Taxonomy" id="2840780"/>
    <lineage>
        <taxon>Bacteria</taxon>
        <taxon>Bacillati</taxon>
        <taxon>Bacillota</taxon>
        <taxon>Clostridia</taxon>
        <taxon>Eubacteriales</taxon>
        <taxon>Candidatus Enterenecus</taxon>
    </lineage>
</organism>